<protein>
    <submittedName>
        <fullName evidence="1">Uncharacterized protein</fullName>
    </submittedName>
</protein>
<comment type="caution">
    <text evidence="1">The sequence shown here is derived from an EMBL/GenBank/DDBJ whole genome shotgun (WGS) entry which is preliminary data.</text>
</comment>
<keyword evidence="2" id="KW-1185">Reference proteome</keyword>
<evidence type="ECO:0000313" key="1">
    <source>
        <dbReference type="EMBL" id="KAI9913645.1"/>
    </source>
</evidence>
<evidence type="ECO:0000313" key="2">
    <source>
        <dbReference type="Proteomes" id="UP001163321"/>
    </source>
</evidence>
<proteinExistence type="predicted"/>
<organism evidence="1 2">
    <name type="scientific">Peronosclerospora sorghi</name>
    <dbReference type="NCBI Taxonomy" id="230839"/>
    <lineage>
        <taxon>Eukaryota</taxon>
        <taxon>Sar</taxon>
        <taxon>Stramenopiles</taxon>
        <taxon>Oomycota</taxon>
        <taxon>Peronosporomycetes</taxon>
        <taxon>Peronosporales</taxon>
        <taxon>Peronosporaceae</taxon>
        <taxon>Peronosclerospora</taxon>
    </lineage>
</organism>
<reference evidence="1 2" key="1">
    <citation type="journal article" date="2022" name="bioRxiv">
        <title>The genome of the oomycete Peronosclerospora sorghi, a cosmopolitan pathogen of maize and sorghum, is inflated with dispersed pseudogenes.</title>
        <authorList>
            <person name="Fletcher K."/>
            <person name="Martin F."/>
            <person name="Isakeit T."/>
            <person name="Cavanaugh K."/>
            <person name="Magill C."/>
            <person name="Michelmore R."/>
        </authorList>
    </citation>
    <scope>NUCLEOTIDE SEQUENCE [LARGE SCALE GENOMIC DNA]</scope>
    <source>
        <strain evidence="1">P6</strain>
    </source>
</reference>
<gene>
    <name evidence="1" type="ORF">PsorP6_005056</name>
</gene>
<accession>A0ACC0W469</accession>
<sequence length="73" mass="8533">MLLDKKRDGDEIGTKKLCLVLQHNHTFAASLVSPDVRLLSEEVERCELDDSEFEMDAKYLIKLRLTLRKEKEK</sequence>
<dbReference type="EMBL" id="CM047583">
    <property type="protein sequence ID" value="KAI9913645.1"/>
    <property type="molecule type" value="Genomic_DNA"/>
</dbReference>
<name>A0ACC0W469_9STRA</name>
<dbReference type="Proteomes" id="UP001163321">
    <property type="component" value="Chromosome 4"/>
</dbReference>